<dbReference type="PANTHER" id="PTHR11061">
    <property type="entry name" value="RNA M5U METHYLTRANSFERASE"/>
    <property type="match status" value="1"/>
</dbReference>
<dbReference type="GO" id="GO:0070475">
    <property type="term" value="P:rRNA base methylation"/>
    <property type="evidence" value="ECO:0007669"/>
    <property type="project" value="TreeGrafter"/>
</dbReference>
<comment type="caution">
    <text evidence="4">The sequence shown here is derived from an EMBL/GenBank/DDBJ whole genome shotgun (WGS) entry which is preliminary data.</text>
</comment>
<keyword evidence="3" id="KW-0949">S-adenosyl-L-methionine</keyword>
<evidence type="ECO:0008006" key="5">
    <source>
        <dbReference type="Google" id="ProtNLM"/>
    </source>
</evidence>
<keyword evidence="2" id="KW-0808">Transferase</keyword>
<evidence type="ECO:0000256" key="1">
    <source>
        <dbReference type="ARBA" id="ARBA00022603"/>
    </source>
</evidence>
<accession>X0YLP1</accession>
<gene>
    <name evidence="4" type="ORF">S01H1_78738</name>
</gene>
<dbReference type="PROSITE" id="PS01230">
    <property type="entry name" value="TRMA_1"/>
    <property type="match status" value="1"/>
</dbReference>
<name>X0YLP1_9ZZZZ</name>
<dbReference type="GO" id="GO:0070041">
    <property type="term" value="F:rRNA (uridine-C5-)-methyltransferase activity"/>
    <property type="evidence" value="ECO:0007669"/>
    <property type="project" value="TreeGrafter"/>
</dbReference>
<organism evidence="4">
    <name type="scientific">marine sediment metagenome</name>
    <dbReference type="NCBI Taxonomy" id="412755"/>
    <lineage>
        <taxon>unclassified sequences</taxon>
        <taxon>metagenomes</taxon>
        <taxon>ecological metagenomes</taxon>
    </lineage>
</organism>
<dbReference type="AlphaFoldDB" id="X0YLP1"/>
<dbReference type="Gene3D" id="3.40.50.150">
    <property type="entry name" value="Vaccinia Virus protein VP39"/>
    <property type="match status" value="1"/>
</dbReference>
<dbReference type="InterPro" id="IPR030390">
    <property type="entry name" value="MeTrfase_TrmA_AS"/>
</dbReference>
<sequence>AVERGLARLREADADAVVLNPSRAGALEAVLEAVAQWPTTKLAYLSCDPTTLCRDLEFLRRKGFAIRSVQPIDMMPQTGHVEALALLTRG</sequence>
<evidence type="ECO:0000256" key="3">
    <source>
        <dbReference type="ARBA" id="ARBA00022691"/>
    </source>
</evidence>
<reference evidence="4" key="1">
    <citation type="journal article" date="2014" name="Front. Microbiol.">
        <title>High frequency of phylogenetically diverse reductive dehalogenase-homologous genes in deep subseafloor sedimentary metagenomes.</title>
        <authorList>
            <person name="Kawai M."/>
            <person name="Futagami T."/>
            <person name="Toyoda A."/>
            <person name="Takaki Y."/>
            <person name="Nishi S."/>
            <person name="Hori S."/>
            <person name="Arai W."/>
            <person name="Tsubouchi T."/>
            <person name="Morono Y."/>
            <person name="Uchiyama I."/>
            <person name="Ito T."/>
            <person name="Fujiyama A."/>
            <person name="Inagaki F."/>
            <person name="Takami H."/>
        </authorList>
    </citation>
    <scope>NUCLEOTIDE SEQUENCE</scope>
    <source>
        <strain evidence="4">Expedition CK06-06</strain>
    </source>
</reference>
<evidence type="ECO:0000256" key="2">
    <source>
        <dbReference type="ARBA" id="ARBA00022679"/>
    </source>
</evidence>
<protein>
    <recommendedName>
        <fullName evidence="5">TRAM domain-containing protein</fullName>
    </recommendedName>
</protein>
<dbReference type="PANTHER" id="PTHR11061:SF30">
    <property type="entry name" value="TRNA (URACIL(54)-C(5))-METHYLTRANSFERASE"/>
    <property type="match status" value="1"/>
</dbReference>
<dbReference type="EMBL" id="BARS01053016">
    <property type="protein sequence ID" value="GAG47917.1"/>
    <property type="molecule type" value="Genomic_DNA"/>
</dbReference>
<dbReference type="PROSITE" id="PS51687">
    <property type="entry name" value="SAM_MT_RNA_M5U"/>
    <property type="match status" value="1"/>
</dbReference>
<proteinExistence type="predicted"/>
<feature type="non-terminal residue" evidence="4">
    <location>
        <position position="1"/>
    </location>
</feature>
<evidence type="ECO:0000313" key="4">
    <source>
        <dbReference type="EMBL" id="GAG47917.1"/>
    </source>
</evidence>
<dbReference type="SUPFAM" id="SSF53335">
    <property type="entry name" value="S-adenosyl-L-methionine-dependent methyltransferases"/>
    <property type="match status" value="1"/>
</dbReference>
<dbReference type="Pfam" id="PF05958">
    <property type="entry name" value="tRNA_U5-meth_tr"/>
    <property type="match status" value="1"/>
</dbReference>
<dbReference type="InterPro" id="IPR010280">
    <property type="entry name" value="U5_MeTrfase_fam"/>
</dbReference>
<dbReference type="InterPro" id="IPR029063">
    <property type="entry name" value="SAM-dependent_MTases_sf"/>
</dbReference>
<keyword evidence="1" id="KW-0489">Methyltransferase</keyword>